<reference evidence="6 7" key="1">
    <citation type="submission" date="2016-07" db="EMBL/GenBank/DDBJ databases">
        <title>Draft genome sequence of Prauserella muralis DSM 45305, isolated from a mould-covered wall in an indoor environment.</title>
        <authorList>
            <person name="Ruckert C."/>
            <person name="Albersmeier A."/>
            <person name="Jiang C.-L."/>
            <person name="Jiang Y."/>
            <person name="Kalinowski J."/>
            <person name="Schneider O."/>
            <person name="Winkler A."/>
            <person name="Zotchev S.B."/>
        </authorList>
    </citation>
    <scope>NUCLEOTIDE SEQUENCE [LARGE SCALE GENOMIC DNA]</scope>
    <source>
        <strain evidence="6 7">DSM 45305</strain>
    </source>
</reference>
<accession>A0A2V4BCW5</accession>
<dbReference type="SUPFAM" id="SSF55681">
    <property type="entry name" value="Class II aaRS and biotin synthetases"/>
    <property type="match status" value="1"/>
</dbReference>
<dbReference type="InterPro" id="IPR003142">
    <property type="entry name" value="BPL_C"/>
</dbReference>
<dbReference type="PROSITE" id="PS51733">
    <property type="entry name" value="BPL_LPL_CATALYTIC"/>
    <property type="match status" value="1"/>
</dbReference>
<proteinExistence type="predicted"/>
<name>A0A2V4BCW5_9PSEU</name>
<dbReference type="Gene3D" id="3.30.930.10">
    <property type="entry name" value="Bira Bifunctional Protein, Domain 2"/>
    <property type="match status" value="1"/>
</dbReference>
<evidence type="ECO:0000256" key="4">
    <source>
        <dbReference type="ARBA" id="ARBA00023267"/>
    </source>
</evidence>
<keyword evidence="7" id="KW-1185">Reference proteome</keyword>
<dbReference type="Proteomes" id="UP000249915">
    <property type="component" value="Unassembled WGS sequence"/>
</dbReference>
<dbReference type="InterPro" id="IPR004143">
    <property type="entry name" value="BPL_LPL_catalytic"/>
</dbReference>
<keyword evidence="1 6" id="KW-0436">Ligase</keyword>
<evidence type="ECO:0000256" key="3">
    <source>
        <dbReference type="ARBA" id="ARBA00022840"/>
    </source>
</evidence>
<evidence type="ECO:0000256" key="5">
    <source>
        <dbReference type="ARBA" id="ARBA00024227"/>
    </source>
</evidence>
<dbReference type="PANTHER" id="PTHR12835">
    <property type="entry name" value="BIOTIN PROTEIN LIGASE"/>
    <property type="match status" value="1"/>
</dbReference>
<dbReference type="Gene3D" id="2.30.30.100">
    <property type="match status" value="1"/>
</dbReference>
<keyword evidence="2" id="KW-0547">Nucleotide-binding</keyword>
<dbReference type="AlphaFoldDB" id="A0A2V4BCW5"/>
<dbReference type="RefSeq" id="WP_112280385.1">
    <property type="nucleotide sequence ID" value="NZ_MASW01000001.1"/>
</dbReference>
<dbReference type="CDD" id="cd16442">
    <property type="entry name" value="BPL"/>
    <property type="match status" value="1"/>
</dbReference>
<dbReference type="GO" id="GO:0005737">
    <property type="term" value="C:cytoplasm"/>
    <property type="evidence" value="ECO:0007669"/>
    <property type="project" value="TreeGrafter"/>
</dbReference>
<gene>
    <name evidence="6" type="ORF">BAY60_08780</name>
</gene>
<keyword evidence="4" id="KW-0092">Biotin</keyword>
<dbReference type="GO" id="GO:0004077">
    <property type="term" value="F:biotin--[biotin carboxyl-carrier protein] ligase activity"/>
    <property type="evidence" value="ECO:0007669"/>
    <property type="project" value="UniProtKB-EC"/>
</dbReference>
<keyword evidence="3" id="KW-0067">ATP-binding</keyword>
<dbReference type="InterPro" id="IPR004408">
    <property type="entry name" value="Biotin_CoA_COase_ligase"/>
</dbReference>
<dbReference type="InterPro" id="IPR045864">
    <property type="entry name" value="aa-tRNA-synth_II/BPL/LPL"/>
</dbReference>
<evidence type="ECO:0000256" key="1">
    <source>
        <dbReference type="ARBA" id="ARBA00022598"/>
    </source>
</evidence>
<organism evidence="6 7">
    <name type="scientific">Prauserella muralis</name>
    <dbReference type="NCBI Taxonomy" id="588067"/>
    <lineage>
        <taxon>Bacteria</taxon>
        <taxon>Bacillati</taxon>
        <taxon>Actinomycetota</taxon>
        <taxon>Actinomycetes</taxon>
        <taxon>Pseudonocardiales</taxon>
        <taxon>Pseudonocardiaceae</taxon>
        <taxon>Prauserella</taxon>
    </lineage>
</organism>
<evidence type="ECO:0000256" key="2">
    <source>
        <dbReference type="ARBA" id="ARBA00022741"/>
    </source>
</evidence>
<dbReference type="PANTHER" id="PTHR12835:SF5">
    <property type="entry name" value="BIOTIN--PROTEIN LIGASE"/>
    <property type="match status" value="1"/>
</dbReference>
<evidence type="ECO:0000313" key="7">
    <source>
        <dbReference type="Proteomes" id="UP000249915"/>
    </source>
</evidence>
<dbReference type="EC" id="6.3.4.15" evidence="5"/>
<dbReference type="OrthoDB" id="9807064at2"/>
<sequence length="274" mass="28511">MKRIDAGRLRAELVRPAGPYAALDVVESTGSTNADLRAALVDGAPDRTVLIAEEQTAGVGRRGRSWSSPPGTGIYCSVLLRPAEVSLAGMGSLAAVAGLALVDLARELGAATALKWPNDVLAADGRGKCAGILSEAAASEEQAVILGMGLNVTSARDVPPPGPGGLPPVSLRELGARTTDRTEIALLLLTFLDLRERRWRAEGGDLARAGLLDEYRTHCATLGQEVRIFVAGGSDLVGEAVDLDPAGALVVRTADGRQRTVFAGDVVHLRPVLE</sequence>
<dbReference type="GO" id="GO:0005524">
    <property type="term" value="F:ATP binding"/>
    <property type="evidence" value="ECO:0007669"/>
    <property type="project" value="UniProtKB-KW"/>
</dbReference>
<dbReference type="InterPro" id="IPR008988">
    <property type="entry name" value="Transcriptional_repressor_C"/>
</dbReference>
<dbReference type="SUPFAM" id="SSF50037">
    <property type="entry name" value="C-terminal domain of transcriptional repressors"/>
    <property type="match status" value="1"/>
</dbReference>
<dbReference type="Pfam" id="PF03099">
    <property type="entry name" value="BPL_LplA_LipB"/>
    <property type="match status" value="1"/>
</dbReference>
<protein>
    <recommendedName>
        <fullName evidence="5">biotin--[biotin carboxyl-carrier protein] ligase</fullName>
        <ecNumber evidence="5">6.3.4.15</ecNumber>
    </recommendedName>
</protein>
<evidence type="ECO:0000313" key="6">
    <source>
        <dbReference type="EMBL" id="PXY32352.1"/>
    </source>
</evidence>
<dbReference type="NCBIfam" id="TIGR00121">
    <property type="entry name" value="birA_ligase"/>
    <property type="match status" value="1"/>
</dbReference>
<comment type="caution">
    <text evidence="6">The sequence shown here is derived from an EMBL/GenBank/DDBJ whole genome shotgun (WGS) entry which is preliminary data.</text>
</comment>
<dbReference type="Pfam" id="PF02237">
    <property type="entry name" value="BPL_C"/>
    <property type="match status" value="1"/>
</dbReference>
<dbReference type="EMBL" id="MASW01000001">
    <property type="protein sequence ID" value="PXY32352.1"/>
    <property type="molecule type" value="Genomic_DNA"/>
</dbReference>